<dbReference type="SMART" id="SM00530">
    <property type="entry name" value="HTH_XRE"/>
    <property type="match status" value="1"/>
</dbReference>
<name>A0A2W5PSL9_9BACT</name>
<dbReference type="EMBL" id="QFQB01000049">
    <property type="protein sequence ID" value="PZQ45433.1"/>
    <property type="molecule type" value="Genomic_DNA"/>
</dbReference>
<feature type="domain" description="HTH cro/C1-type" evidence="1">
    <location>
        <begin position="10"/>
        <end position="64"/>
    </location>
</feature>
<protein>
    <submittedName>
        <fullName evidence="2">XRE family transcriptional regulator</fullName>
    </submittedName>
</protein>
<evidence type="ECO:0000313" key="3">
    <source>
        <dbReference type="Proteomes" id="UP000249417"/>
    </source>
</evidence>
<proteinExistence type="predicted"/>
<organism evidence="2 3">
    <name type="scientific">Micavibrio aeruginosavorus</name>
    <dbReference type="NCBI Taxonomy" id="349221"/>
    <lineage>
        <taxon>Bacteria</taxon>
        <taxon>Pseudomonadati</taxon>
        <taxon>Bdellovibrionota</taxon>
        <taxon>Bdellovibrionia</taxon>
        <taxon>Bdellovibrionales</taxon>
        <taxon>Pseudobdellovibrionaceae</taxon>
        <taxon>Micavibrio</taxon>
    </lineage>
</organism>
<dbReference type="Proteomes" id="UP000249417">
    <property type="component" value="Unassembled WGS sequence"/>
</dbReference>
<dbReference type="AlphaFoldDB" id="A0A2W5PSL9"/>
<dbReference type="InterPro" id="IPR001387">
    <property type="entry name" value="Cro/C1-type_HTH"/>
</dbReference>
<gene>
    <name evidence="2" type="ORF">DI551_07355</name>
</gene>
<dbReference type="GO" id="GO:0003677">
    <property type="term" value="F:DNA binding"/>
    <property type="evidence" value="ECO:0007669"/>
    <property type="project" value="InterPro"/>
</dbReference>
<comment type="caution">
    <text evidence="2">The sequence shown here is derived from an EMBL/GenBank/DDBJ whole genome shotgun (WGS) entry which is preliminary data.</text>
</comment>
<evidence type="ECO:0000259" key="1">
    <source>
        <dbReference type="PROSITE" id="PS50943"/>
    </source>
</evidence>
<dbReference type="CDD" id="cd00093">
    <property type="entry name" value="HTH_XRE"/>
    <property type="match status" value="1"/>
</dbReference>
<reference evidence="2 3" key="1">
    <citation type="submission" date="2017-08" db="EMBL/GenBank/DDBJ databases">
        <title>Infants hospitalized years apart are colonized by the same room-sourced microbial strains.</title>
        <authorList>
            <person name="Brooks B."/>
            <person name="Olm M.R."/>
            <person name="Firek B.A."/>
            <person name="Baker R."/>
            <person name="Thomas B.C."/>
            <person name="Morowitz M.J."/>
            <person name="Banfield J.F."/>
        </authorList>
    </citation>
    <scope>NUCLEOTIDE SEQUENCE [LARGE SCALE GENOMIC DNA]</scope>
    <source>
        <strain evidence="2">S2_005_002_R2_29</strain>
    </source>
</reference>
<evidence type="ECO:0000313" key="2">
    <source>
        <dbReference type="EMBL" id="PZQ45433.1"/>
    </source>
</evidence>
<dbReference type="InterPro" id="IPR010982">
    <property type="entry name" value="Lambda_DNA-bd_dom_sf"/>
</dbReference>
<sequence length="224" mass="25546">MENGNKHSQIRGARGILNWSQQDLAQRTGISATSIGSIENGQTTPRASTLETIRNTFERNGIQFLGLDGVRLQDDSVKTYTGTSGFRDFMDHLYETANSYGGEIVLFNANPANWYKWLGEEWFSAHSKRMQDLGNKINMKITAKEGENLFISKDFAEYRWFPEELFNDRALYAYGDNLAFVNFDKNDVSVVVLKQSDFSNAFRVLFNIAWKNVAKVPNTQKNDK</sequence>
<dbReference type="Pfam" id="PF12844">
    <property type="entry name" value="HTH_19"/>
    <property type="match status" value="1"/>
</dbReference>
<dbReference type="PROSITE" id="PS50943">
    <property type="entry name" value="HTH_CROC1"/>
    <property type="match status" value="1"/>
</dbReference>
<accession>A0A2W5PSL9</accession>
<dbReference type="SUPFAM" id="SSF47413">
    <property type="entry name" value="lambda repressor-like DNA-binding domains"/>
    <property type="match status" value="1"/>
</dbReference>
<dbReference type="Gene3D" id="1.10.260.40">
    <property type="entry name" value="lambda repressor-like DNA-binding domains"/>
    <property type="match status" value="1"/>
</dbReference>